<dbReference type="PANTHER" id="PTHR23112:SF0">
    <property type="entry name" value="TRANSMEMBRANE PROTEIN 116"/>
    <property type="match status" value="1"/>
</dbReference>
<dbReference type="PhylomeDB" id="B6Q875"/>
<dbReference type="AlphaFoldDB" id="B6Q875"/>
<dbReference type="PANTHER" id="PTHR23112">
    <property type="entry name" value="G PROTEIN-COUPLED RECEPTOR 157-RELATED"/>
    <property type="match status" value="1"/>
</dbReference>
<dbReference type="GO" id="GO:0007189">
    <property type="term" value="P:adenylate cyclase-activating G protein-coupled receptor signaling pathway"/>
    <property type="evidence" value="ECO:0007669"/>
    <property type="project" value="TreeGrafter"/>
</dbReference>
<dbReference type="EMBL" id="DS995899">
    <property type="protein sequence ID" value="EEA28827.1"/>
    <property type="molecule type" value="Genomic_DNA"/>
</dbReference>
<feature type="transmembrane region" description="Helical" evidence="5">
    <location>
        <begin position="338"/>
        <end position="355"/>
    </location>
</feature>
<comment type="subcellular location">
    <subcellularLocation>
        <location evidence="1">Membrane</location>
        <topology evidence="1">Multi-pass membrane protein</topology>
    </subcellularLocation>
</comment>
<keyword evidence="7" id="KW-0675">Receptor</keyword>
<reference evidence="8" key="1">
    <citation type="journal article" date="2015" name="Genome Announc.">
        <title>Genome sequence of the AIDS-associated pathogen Penicillium marneffei (ATCC18224) and its near taxonomic relative Talaromyces stipitatus (ATCC10500).</title>
        <authorList>
            <person name="Nierman W.C."/>
            <person name="Fedorova-Abrams N.D."/>
            <person name="Andrianopoulos A."/>
        </authorList>
    </citation>
    <scope>NUCLEOTIDE SEQUENCE [LARGE SCALE GENOMIC DNA]</scope>
    <source>
        <strain evidence="8">ATCC 18224 / CBS 334.59 / QM 7333</strain>
    </source>
</reference>
<gene>
    <name evidence="7" type="ORF">PMAA_036200</name>
</gene>
<protein>
    <submittedName>
        <fullName evidence="7">cAMP receptor (Car4), putative</fullName>
    </submittedName>
</protein>
<name>B6Q875_TALMQ</name>
<dbReference type="GO" id="GO:0004930">
    <property type="term" value="F:G protein-coupled receptor activity"/>
    <property type="evidence" value="ECO:0007669"/>
    <property type="project" value="TreeGrafter"/>
</dbReference>
<feature type="transmembrane region" description="Helical" evidence="5">
    <location>
        <begin position="177"/>
        <end position="199"/>
    </location>
</feature>
<feature type="transmembrane region" description="Helical" evidence="5">
    <location>
        <begin position="145"/>
        <end position="165"/>
    </location>
</feature>
<evidence type="ECO:0000259" key="6">
    <source>
        <dbReference type="PROSITE" id="PS50261"/>
    </source>
</evidence>
<dbReference type="PROSITE" id="PS50261">
    <property type="entry name" value="G_PROTEIN_RECEP_F2_4"/>
    <property type="match status" value="1"/>
</dbReference>
<evidence type="ECO:0000313" key="8">
    <source>
        <dbReference type="Proteomes" id="UP000001294"/>
    </source>
</evidence>
<feature type="transmembrane region" description="Helical" evidence="5">
    <location>
        <begin position="375"/>
        <end position="396"/>
    </location>
</feature>
<feature type="transmembrane region" description="Helical" evidence="5">
    <location>
        <begin position="105"/>
        <end position="125"/>
    </location>
</feature>
<dbReference type="SUPFAM" id="SSF81321">
    <property type="entry name" value="Family A G protein-coupled receptor-like"/>
    <property type="match status" value="1"/>
</dbReference>
<dbReference type="GO" id="GO:0007166">
    <property type="term" value="P:cell surface receptor signaling pathway"/>
    <property type="evidence" value="ECO:0007669"/>
    <property type="project" value="InterPro"/>
</dbReference>
<dbReference type="Pfam" id="PF05462">
    <property type="entry name" value="Dicty_CAR"/>
    <property type="match status" value="1"/>
</dbReference>
<dbReference type="Proteomes" id="UP000001294">
    <property type="component" value="Unassembled WGS sequence"/>
</dbReference>
<proteinExistence type="predicted"/>
<organism evidence="7 8">
    <name type="scientific">Talaromyces marneffei (strain ATCC 18224 / CBS 334.59 / QM 7333)</name>
    <name type="common">Penicillium marneffei</name>
    <dbReference type="NCBI Taxonomy" id="441960"/>
    <lineage>
        <taxon>Eukaryota</taxon>
        <taxon>Fungi</taxon>
        <taxon>Dikarya</taxon>
        <taxon>Ascomycota</taxon>
        <taxon>Pezizomycotina</taxon>
        <taxon>Eurotiomycetes</taxon>
        <taxon>Eurotiomycetidae</taxon>
        <taxon>Eurotiales</taxon>
        <taxon>Trichocomaceae</taxon>
        <taxon>Talaromyces</taxon>
        <taxon>Talaromyces sect. Talaromyces</taxon>
    </lineage>
</organism>
<evidence type="ECO:0000313" key="7">
    <source>
        <dbReference type="EMBL" id="EEA28827.1"/>
    </source>
</evidence>
<dbReference type="STRING" id="441960.B6Q875"/>
<keyword evidence="3 5" id="KW-1133">Transmembrane helix</keyword>
<dbReference type="HOGENOM" id="CLU_024810_3_0_1"/>
<dbReference type="Gene3D" id="1.20.1070.10">
    <property type="entry name" value="Rhodopsin 7-helix transmembrane proteins"/>
    <property type="match status" value="1"/>
</dbReference>
<feature type="transmembrane region" description="Helical" evidence="5">
    <location>
        <begin position="72"/>
        <end position="93"/>
    </location>
</feature>
<keyword evidence="8" id="KW-1185">Reference proteome</keyword>
<evidence type="ECO:0000256" key="1">
    <source>
        <dbReference type="ARBA" id="ARBA00004141"/>
    </source>
</evidence>
<dbReference type="VEuPathDB" id="FungiDB:PMAA_036200"/>
<feature type="transmembrane region" description="Helical" evidence="5">
    <location>
        <begin position="226"/>
        <end position="247"/>
    </location>
</feature>
<sequence length="424" mass="47669">MPVLETDQSHHAINHLAMRLVGWAGSVIVSLESSISLQPACNQPYTENSEAAYASNALIMALTDAQLYTLTLVGRFASMLSILGVITIIVTFASSRHFRNPMHRLIFINAFYNLFDFIATMISTSGPGAGNSSALCQFQGFCLQMFPMADVLWTVAMALDVYLVVYRRFEAEALRRLEIYYITSITCIVAIPAVVFLFIHTPEKGPMYGSVTFWCSISPNWVLFRILFYYGPIWFLILIVMILYILVGVKVIKLRHQFIASHADHIALSSNVSINNHSFDHSNTSVAVTVEVDIQTQPALSSDDQKGPRSFINQPSSPSPVIFNHEHSRQSHVSFRQYILMPMVFFLVLLATWVAPTINRISALVNPNHSSYSLMVAVGAMGSLRGFWNGVVFISIGMKSWRRESRFQKWRPGDKVKDMARLPR</sequence>
<dbReference type="GO" id="GO:0005886">
    <property type="term" value="C:plasma membrane"/>
    <property type="evidence" value="ECO:0007669"/>
    <property type="project" value="TreeGrafter"/>
</dbReference>
<accession>B6Q875</accession>
<feature type="domain" description="G-protein coupled receptors family 2 profile 2" evidence="6">
    <location>
        <begin position="67"/>
        <end position="256"/>
    </location>
</feature>
<evidence type="ECO:0000256" key="4">
    <source>
        <dbReference type="ARBA" id="ARBA00023136"/>
    </source>
</evidence>
<evidence type="ECO:0000256" key="3">
    <source>
        <dbReference type="ARBA" id="ARBA00022989"/>
    </source>
</evidence>
<dbReference type="InterPro" id="IPR017981">
    <property type="entry name" value="GPCR_2-like_7TM"/>
</dbReference>
<keyword evidence="4 5" id="KW-0472">Membrane</keyword>
<keyword evidence="2 5" id="KW-0812">Transmembrane</keyword>
<evidence type="ECO:0000256" key="5">
    <source>
        <dbReference type="SAM" id="Phobius"/>
    </source>
</evidence>
<dbReference type="OrthoDB" id="18453at2759"/>
<evidence type="ECO:0000256" key="2">
    <source>
        <dbReference type="ARBA" id="ARBA00022692"/>
    </source>
</evidence>